<name>A0AAV7T9M7_PLEWA</name>
<protein>
    <submittedName>
        <fullName evidence="1">Uncharacterized protein</fullName>
    </submittedName>
</protein>
<organism evidence="1 2">
    <name type="scientific">Pleurodeles waltl</name>
    <name type="common">Iberian ribbed newt</name>
    <dbReference type="NCBI Taxonomy" id="8319"/>
    <lineage>
        <taxon>Eukaryota</taxon>
        <taxon>Metazoa</taxon>
        <taxon>Chordata</taxon>
        <taxon>Craniata</taxon>
        <taxon>Vertebrata</taxon>
        <taxon>Euteleostomi</taxon>
        <taxon>Amphibia</taxon>
        <taxon>Batrachia</taxon>
        <taxon>Caudata</taxon>
        <taxon>Salamandroidea</taxon>
        <taxon>Salamandridae</taxon>
        <taxon>Pleurodelinae</taxon>
        <taxon>Pleurodeles</taxon>
    </lineage>
</organism>
<comment type="caution">
    <text evidence="1">The sequence shown here is derived from an EMBL/GenBank/DDBJ whole genome shotgun (WGS) entry which is preliminary data.</text>
</comment>
<proteinExistence type="predicted"/>
<dbReference type="AlphaFoldDB" id="A0AAV7T9M7"/>
<dbReference type="Proteomes" id="UP001066276">
    <property type="component" value="Chromosome 4_1"/>
</dbReference>
<sequence>MRALVLIRTWSLKELQGCGQLLRSATTHLHAAALREQERLPPVEAKAVLGQDGFKSLKKGEVHARLQMEVGDWVKVKSGRIQGGLTKFKGPFRVQRVGAFFVVLENVERWNFRNVAFYQRNGMAKENVEGCSGMMFMDDDEVVNGRSAMPLDDYVVQKGVVRRTDECGNEFGNDSALEKRIRKPPSYLRDFVK</sequence>
<gene>
    <name evidence="1" type="ORF">NDU88_004843</name>
</gene>
<evidence type="ECO:0000313" key="2">
    <source>
        <dbReference type="Proteomes" id="UP001066276"/>
    </source>
</evidence>
<evidence type="ECO:0000313" key="1">
    <source>
        <dbReference type="EMBL" id="KAJ1173001.1"/>
    </source>
</evidence>
<keyword evidence="2" id="KW-1185">Reference proteome</keyword>
<accession>A0AAV7T9M7</accession>
<dbReference type="EMBL" id="JANPWB010000007">
    <property type="protein sequence ID" value="KAJ1173001.1"/>
    <property type="molecule type" value="Genomic_DNA"/>
</dbReference>
<reference evidence="1" key="1">
    <citation type="journal article" date="2022" name="bioRxiv">
        <title>Sequencing and chromosome-scale assembly of the giantPleurodeles waltlgenome.</title>
        <authorList>
            <person name="Brown T."/>
            <person name="Elewa A."/>
            <person name="Iarovenko S."/>
            <person name="Subramanian E."/>
            <person name="Araus A.J."/>
            <person name="Petzold A."/>
            <person name="Susuki M."/>
            <person name="Suzuki K.-i.T."/>
            <person name="Hayashi T."/>
            <person name="Toyoda A."/>
            <person name="Oliveira C."/>
            <person name="Osipova E."/>
            <person name="Leigh N.D."/>
            <person name="Simon A."/>
            <person name="Yun M.H."/>
        </authorList>
    </citation>
    <scope>NUCLEOTIDE SEQUENCE</scope>
    <source>
        <strain evidence="1">20211129_DDA</strain>
        <tissue evidence="1">Liver</tissue>
    </source>
</reference>